<name>A0A2G9R7T3_AQUCT</name>
<dbReference type="EMBL" id="KV956743">
    <property type="protein sequence ID" value="PIO23948.1"/>
    <property type="molecule type" value="Genomic_DNA"/>
</dbReference>
<protein>
    <submittedName>
        <fullName evidence="1">Uncharacterized protein</fullName>
    </submittedName>
</protein>
<dbReference type="AlphaFoldDB" id="A0A2G9R7T3"/>
<sequence length="162" mass="18679">MSAVRFLWISQQRDMLENRLASQGSRHLRSLFKIPVDHWVISFPRGTVCHTKIFSSMSSFYCMGHYNVFAPKDYGITMCKFFTLPIPMPDVITDTFAWWEPKYDGSYIAVGLNNTYGLDDCQKADKGLVSTHRSPVFEPCLLARPDVNMCAWTLYPKVYKCL</sequence>
<accession>A0A2G9R7T3</accession>
<keyword evidence="2" id="KW-1185">Reference proteome</keyword>
<dbReference type="Proteomes" id="UP000228934">
    <property type="component" value="Unassembled WGS sequence"/>
</dbReference>
<evidence type="ECO:0000313" key="2">
    <source>
        <dbReference type="Proteomes" id="UP000228934"/>
    </source>
</evidence>
<reference evidence="2" key="1">
    <citation type="journal article" date="2017" name="Nat. Commun.">
        <title>The North American bullfrog draft genome provides insight into hormonal regulation of long noncoding RNA.</title>
        <authorList>
            <person name="Hammond S.A."/>
            <person name="Warren R.L."/>
            <person name="Vandervalk B.P."/>
            <person name="Kucuk E."/>
            <person name="Khan H."/>
            <person name="Gibb E.A."/>
            <person name="Pandoh P."/>
            <person name="Kirk H."/>
            <person name="Zhao Y."/>
            <person name="Jones M."/>
            <person name="Mungall A.J."/>
            <person name="Coope R."/>
            <person name="Pleasance S."/>
            <person name="Moore R.A."/>
            <person name="Holt R.A."/>
            <person name="Round J.M."/>
            <person name="Ohora S."/>
            <person name="Walle B.V."/>
            <person name="Veldhoen N."/>
            <person name="Helbing C.C."/>
            <person name="Birol I."/>
        </authorList>
    </citation>
    <scope>NUCLEOTIDE SEQUENCE [LARGE SCALE GENOMIC DNA]</scope>
</reference>
<evidence type="ECO:0000313" key="1">
    <source>
        <dbReference type="EMBL" id="PIO23948.1"/>
    </source>
</evidence>
<proteinExistence type="predicted"/>
<gene>
    <name evidence="1" type="ORF">AB205_0095790</name>
</gene>
<organism evidence="1 2">
    <name type="scientific">Aquarana catesbeiana</name>
    <name type="common">American bullfrog</name>
    <name type="synonym">Rana catesbeiana</name>
    <dbReference type="NCBI Taxonomy" id="8400"/>
    <lineage>
        <taxon>Eukaryota</taxon>
        <taxon>Metazoa</taxon>
        <taxon>Chordata</taxon>
        <taxon>Craniata</taxon>
        <taxon>Vertebrata</taxon>
        <taxon>Euteleostomi</taxon>
        <taxon>Amphibia</taxon>
        <taxon>Batrachia</taxon>
        <taxon>Anura</taxon>
        <taxon>Neobatrachia</taxon>
        <taxon>Ranoidea</taxon>
        <taxon>Ranidae</taxon>
        <taxon>Aquarana</taxon>
    </lineage>
</organism>